<dbReference type="Proteomes" id="UP000640614">
    <property type="component" value="Unassembled WGS sequence"/>
</dbReference>
<name>A0ABR9TSC5_9FLAO</name>
<gene>
    <name evidence="1" type="ORF">C4F50_23810</name>
</gene>
<protein>
    <submittedName>
        <fullName evidence="1">HNH endonuclease</fullName>
    </submittedName>
</protein>
<keyword evidence="1" id="KW-0378">Hydrolase</keyword>
<sequence length="103" mass="12311">MSRLNHKKGRPTNYRKSLKSNPYWEEVKSKVRLRDNFKCIECNSIIRLETHHITYYVNGKSIVGAELDHLCWLVTLCEYCHERVHKNSNHRFNPSNKNKVNIK</sequence>
<evidence type="ECO:0000313" key="1">
    <source>
        <dbReference type="EMBL" id="MBE8727954.1"/>
    </source>
</evidence>
<keyword evidence="1" id="KW-0255">Endonuclease</keyword>
<dbReference type="EMBL" id="PRDM01000006">
    <property type="protein sequence ID" value="MBE8727954.1"/>
    <property type="molecule type" value="Genomic_DNA"/>
</dbReference>
<comment type="caution">
    <text evidence="1">The sequence shown here is derived from an EMBL/GenBank/DDBJ whole genome shotgun (WGS) entry which is preliminary data.</text>
</comment>
<keyword evidence="2" id="KW-1185">Reference proteome</keyword>
<reference evidence="1 2" key="1">
    <citation type="submission" date="2018-07" db="EMBL/GenBank/DDBJ databases">
        <title>Genome assembly of strain KB82.</title>
        <authorList>
            <person name="Kukolya J."/>
            <person name="Horvath B."/>
            <person name="Nagy I."/>
            <person name="Toth A."/>
        </authorList>
    </citation>
    <scope>NUCLEOTIDE SEQUENCE [LARGE SCALE GENOMIC DNA]</scope>
    <source>
        <strain evidence="1 2">Kb82</strain>
    </source>
</reference>
<proteinExistence type="predicted"/>
<organism evidence="1 2">
    <name type="scientific">Flavobacterium hungaricum</name>
    <dbReference type="NCBI Taxonomy" id="2082725"/>
    <lineage>
        <taxon>Bacteria</taxon>
        <taxon>Pseudomonadati</taxon>
        <taxon>Bacteroidota</taxon>
        <taxon>Flavobacteriia</taxon>
        <taxon>Flavobacteriales</taxon>
        <taxon>Flavobacteriaceae</taxon>
        <taxon>Flavobacterium</taxon>
    </lineage>
</organism>
<accession>A0ABR9TSC5</accession>
<keyword evidence="1" id="KW-0540">Nuclease</keyword>
<dbReference type="GO" id="GO:0004519">
    <property type="term" value="F:endonuclease activity"/>
    <property type="evidence" value="ECO:0007669"/>
    <property type="project" value="UniProtKB-KW"/>
</dbReference>
<evidence type="ECO:0000313" key="2">
    <source>
        <dbReference type="Proteomes" id="UP000640614"/>
    </source>
</evidence>